<feature type="transmembrane region" description="Helical" evidence="1">
    <location>
        <begin position="38"/>
        <end position="56"/>
    </location>
</feature>
<organism evidence="2 3">
    <name type="scientific">Flavobacterium microcysteis</name>
    <dbReference type="NCBI Taxonomy" id="2596891"/>
    <lineage>
        <taxon>Bacteria</taxon>
        <taxon>Pseudomonadati</taxon>
        <taxon>Bacteroidota</taxon>
        <taxon>Flavobacteriia</taxon>
        <taxon>Flavobacteriales</taxon>
        <taxon>Flavobacteriaceae</taxon>
        <taxon>Flavobacterium</taxon>
    </lineage>
</organism>
<dbReference type="RefSeq" id="WP_139997818.1">
    <property type="nucleotide sequence ID" value="NZ_VFJE01000046.1"/>
</dbReference>
<dbReference type="OrthoDB" id="660780at2"/>
<feature type="transmembrane region" description="Helical" evidence="1">
    <location>
        <begin position="6"/>
        <end position="26"/>
    </location>
</feature>
<dbReference type="Proteomes" id="UP000319175">
    <property type="component" value="Unassembled WGS sequence"/>
</dbReference>
<reference evidence="2 3" key="2">
    <citation type="submission" date="2019-06" db="EMBL/GenBank/DDBJ databases">
        <authorList>
            <person name="Seo Y."/>
        </authorList>
    </citation>
    <scope>NUCLEOTIDE SEQUENCE [LARGE SCALE GENOMIC DNA]</scope>
    <source>
        <strain evidence="2 3">MaA-Y11</strain>
    </source>
</reference>
<keyword evidence="3" id="KW-1185">Reference proteome</keyword>
<keyword evidence="1" id="KW-0472">Membrane</keyword>
<name>A0A501QN45_9FLAO</name>
<evidence type="ECO:0000256" key="1">
    <source>
        <dbReference type="SAM" id="Phobius"/>
    </source>
</evidence>
<proteinExistence type="predicted"/>
<keyword evidence="1" id="KW-1133">Transmembrane helix</keyword>
<keyword evidence="1" id="KW-0812">Transmembrane</keyword>
<reference evidence="2 3" key="1">
    <citation type="submission" date="2019-06" db="EMBL/GenBank/DDBJ databases">
        <title>Flavobacterium sp. MaA-Y11 from geoumgang.</title>
        <authorList>
            <person name="Jeong S."/>
        </authorList>
    </citation>
    <scope>NUCLEOTIDE SEQUENCE [LARGE SCALE GENOMIC DNA]</scope>
    <source>
        <strain evidence="2 3">MaA-Y11</strain>
    </source>
</reference>
<protein>
    <submittedName>
        <fullName evidence="2">Uncharacterized protein</fullName>
    </submittedName>
</protein>
<evidence type="ECO:0000313" key="2">
    <source>
        <dbReference type="EMBL" id="TPD73587.1"/>
    </source>
</evidence>
<dbReference type="AlphaFoldDB" id="A0A501QN45"/>
<comment type="caution">
    <text evidence="2">The sequence shown here is derived from an EMBL/GenBank/DDBJ whole genome shotgun (WGS) entry which is preliminary data.</text>
</comment>
<gene>
    <name evidence="2" type="ORF">FJA49_00725</name>
</gene>
<accession>A0A501QN45</accession>
<sequence>MRNKNLILNYIFIIGILILFINDQFLKFAYPGLITGKLSDVCGIIIFPLLLTYIFPKLRENSVWIAMLIFAYWKSPYSQNLIDFYNQFSPIETSRIIDYSDLLVFVLLPIPYFILKKNWLIEPISIKKANPLLILIPSILILIAEAPPKRYYYTKTNGNLKCFKCDININQSQNDIIVKLGQNGIIFDSIKPIYFRGVIDSVDGAKRLFKREMIIDKDTLRNIDITLVPLKKNKTKLYFNGMDVPKNLSDENLVKDIRKYYRKIIFEEIKRKL</sequence>
<evidence type="ECO:0000313" key="3">
    <source>
        <dbReference type="Proteomes" id="UP000319175"/>
    </source>
</evidence>
<dbReference type="EMBL" id="VFJE01000046">
    <property type="protein sequence ID" value="TPD73587.1"/>
    <property type="molecule type" value="Genomic_DNA"/>
</dbReference>